<dbReference type="PANTHER" id="PTHR30346:SF0">
    <property type="entry name" value="HCA OPERON TRANSCRIPTIONAL ACTIVATOR HCAR"/>
    <property type="match status" value="1"/>
</dbReference>
<keyword evidence="2" id="KW-0805">Transcription regulation</keyword>
<reference evidence="6" key="4">
    <citation type="submission" date="2023-12" db="EMBL/GenBank/DDBJ databases">
        <authorList>
            <person name="Sun Q."/>
            <person name="Inoue M."/>
        </authorList>
    </citation>
    <scope>NUCLEOTIDE SEQUENCE</scope>
    <source>
        <strain evidence="6">JCM 10664</strain>
    </source>
</reference>
<evidence type="ECO:0000259" key="5">
    <source>
        <dbReference type="PROSITE" id="PS50931"/>
    </source>
</evidence>
<dbReference type="RefSeq" id="WP_188990477.1">
    <property type="nucleotide sequence ID" value="NZ_BAAAHC010000003.1"/>
</dbReference>
<reference evidence="7 8" key="1">
    <citation type="journal article" date="2014" name="Int. J. Syst. Evol. Microbiol.">
        <title>Complete genome sequence of Corynebacterium casei LMG S-19264T (=DSM 44701T), isolated from a smear-ripened cheese.</title>
        <authorList>
            <consortium name="US DOE Joint Genome Institute (JGI-PGF)"/>
            <person name="Walter F."/>
            <person name="Albersmeier A."/>
            <person name="Kalinowski J."/>
            <person name="Ruckert C."/>
        </authorList>
    </citation>
    <scope>NUCLEOTIDE SEQUENCE [LARGE SCALE GENOMIC DNA]</scope>
    <source>
        <strain evidence="7 8">CGMCC 4.7206</strain>
    </source>
</reference>
<sequence>MDLDLAQVRAFVAVARLSHFGRAAEQLFVSQQALSKRIARLESVLGVRLFDRGSRGVALTEAGRRFLEPAQRALDAADLAVLEARREQPPLRIDVWGHLFGPVRMIGPVIERGVRAELGFSRDAAAAMTALTRGEIDAGFGRVPLPVDRQFQHRPVRLEPVDAVVNADHPLATADRARPVDLRGSTVWCPAPLRRLDFLDRLTDHFGLDAESAEVNLGLEHFLGHLTGDRVAVLPAGVQLPADTDLRRIRLVDPTPLYTWSLLWRRGRRLDALLRASAQAATRHGWLDYDPTRHWLPESLDATTHG</sequence>
<dbReference type="FunFam" id="1.10.10.10:FF:000001">
    <property type="entry name" value="LysR family transcriptional regulator"/>
    <property type="match status" value="1"/>
</dbReference>
<keyword evidence="4" id="KW-0804">Transcription</keyword>
<dbReference type="InterPro" id="IPR036390">
    <property type="entry name" value="WH_DNA-bd_sf"/>
</dbReference>
<dbReference type="Pfam" id="PF03466">
    <property type="entry name" value="LysR_substrate"/>
    <property type="match status" value="1"/>
</dbReference>
<dbReference type="GO" id="GO:0003700">
    <property type="term" value="F:DNA-binding transcription factor activity"/>
    <property type="evidence" value="ECO:0007669"/>
    <property type="project" value="InterPro"/>
</dbReference>
<dbReference type="Proteomes" id="UP001500220">
    <property type="component" value="Unassembled WGS sequence"/>
</dbReference>
<accession>A0A917NHI4</accession>
<dbReference type="InterPro" id="IPR000847">
    <property type="entry name" value="LysR_HTH_N"/>
</dbReference>
<reference evidence="6 9" key="2">
    <citation type="journal article" date="2019" name="Int. J. Syst. Evol. Microbiol.">
        <title>The Global Catalogue of Microorganisms (GCM) 10K type strain sequencing project: providing services to taxonomists for standard genome sequencing and annotation.</title>
        <authorList>
            <consortium name="The Broad Institute Genomics Platform"/>
            <consortium name="The Broad Institute Genome Sequencing Center for Infectious Disease"/>
            <person name="Wu L."/>
            <person name="Ma J."/>
        </authorList>
    </citation>
    <scope>NUCLEOTIDE SEQUENCE [LARGE SCALE GENOMIC DNA]</scope>
    <source>
        <strain evidence="6 9">JCM 10664</strain>
    </source>
</reference>
<dbReference type="CDD" id="cd05466">
    <property type="entry name" value="PBP2_LTTR_substrate"/>
    <property type="match status" value="1"/>
</dbReference>
<dbReference type="SUPFAM" id="SSF46785">
    <property type="entry name" value="Winged helix' DNA-binding domain"/>
    <property type="match status" value="1"/>
</dbReference>
<dbReference type="PROSITE" id="PS50931">
    <property type="entry name" value="HTH_LYSR"/>
    <property type="match status" value="1"/>
</dbReference>
<reference evidence="7" key="3">
    <citation type="submission" date="2020-09" db="EMBL/GenBank/DDBJ databases">
        <authorList>
            <person name="Sun Q."/>
            <person name="Zhou Y."/>
        </authorList>
    </citation>
    <scope>NUCLEOTIDE SEQUENCE</scope>
    <source>
        <strain evidence="7">CGMCC 4.7206</strain>
    </source>
</reference>
<name>A0A917NHI4_9PSEU</name>
<dbReference type="Gene3D" id="1.10.10.10">
    <property type="entry name" value="Winged helix-like DNA-binding domain superfamily/Winged helix DNA-binding domain"/>
    <property type="match status" value="1"/>
</dbReference>
<dbReference type="GO" id="GO:0003677">
    <property type="term" value="F:DNA binding"/>
    <property type="evidence" value="ECO:0007669"/>
    <property type="project" value="UniProtKB-KW"/>
</dbReference>
<dbReference type="PRINTS" id="PR00039">
    <property type="entry name" value="HTHLYSR"/>
</dbReference>
<dbReference type="PANTHER" id="PTHR30346">
    <property type="entry name" value="TRANSCRIPTIONAL DUAL REGULATOR HCAR-RELATED"/>
    <property type="match status" value="1"/>
</dbReference>
<dbReference type="EMBL" id="BAAAHC010000003">
    <property type="protein sequence ID" value="GAA0509914.1"/>
    <property type="molecule type" value="Genomic_DNA"/>
</dbReference>
<dbReference type="InterPro" id="IPR036388">
    <property type="entry name" value="WH-like_DNA-bd_sf"/>
</dbReference>
<protein>
    <submittedName>
        <fullName evidence="7">LysR family transcriptional regulator</fullName>
    </submittedName>
</protein>
<evidence type="ECO:0000256" key="3">
    <source>
        <dbReference type="ARBA" id="ARBA00023125"/>
    </source>
</evidence>
<evidence type="ECO:0000256" key="2">
    <source>
        <dbReference type="ARBA" id="ARBA00023015"/>
    </source>
</evidence>
<dbReference type="Pfam" id="PF00126">
    <property type="entry name" value="HTH_1"/>
    <property type="match status" value="1"/>
</dbReference>
<dbReference type="AlphaFoldDB" id="A0A917NHI4"/>
<keyword evidence="3" id="KW-0238">DNA-binding</keyword>
<keyword evidence="9" id="KW-1185">Reference proteome</keyword>
<organism evidence="7 8">
    <name type="scientific">Saccharopolyspora thermophila</name>
    <dbReference type="NCBI Taxonomy" id="89367"/>
    <lineage>
        <taxon>Bacteria</taxon>
        <taxon>Bacillati</taxon>
        <taxon>Actinomycetota</taxon>
        <taxon>Actinomycetes</taxon>
        <taxon>Pseudonocardiales</taxon>
        <taxon>Pseudonocardiaceae</taxon>
        <taxon>Saccharopolyspora</taxon>
    </lineage>
</organism>
<evidence type="ECO:0000256" key="1">
    <source>
        <dbReference type="ARBA" id="ARBA00009437"/>
    </source>
</evidence>
<dbReference type="Proteomes" id="UP000597989">
    <property type="component" value="Unassembled WGS sequence"/>
</dbReference>
<dbReference type="SUPFAM" id="SSF53850">
    <property type="entry name" value="Periplasmic binding protein-like II"/>
    <property type="match status" value="1"/>
</dbReference>
<feature type="domain" description="HTH lysR-type" evidence="5">
    <location>
        <begin position="3"/>
        <end position="60"/>
    </location>
</feature>
<comment type="similarity">
    <text evidence="1">Belongs to the LysR transcriptional regulatory family.</text>
</comment>
<evidence type="ECO:0000313" key="9">
    <source>
        <dbReference type="Proteomes" id="UP001500220"/>
    </source>
</evidence>
<dbReference type="Gene3D" id="3.40.190.10">
    <property type="entry name" value="Periplasmic binding protein-like II"/>
    <property type="match status" value="2"/>
</dbReference>
<dbReference type="EMBL" id="BMMT01000018">
    <property type="protein sequence ID" value="GGJ01089.1"/>
    <property type="molecule type" value="Genomic_DNA"/>
</dbReference>
<evidence type="ECO:0000313" key="8">
    <source>
        <dbReference type="Proteomes" id="UP000597989"/>
    </source>
</evidence>
<dbReference type="InterPro" id="IPR005119">
    <property type="entry name" value="LysR_subst-bd"/>
</dbReference>
<gene>
    <name evidence="6" type="ORF">GCM10009545_10060</name>
    <name evidence="7" type="ORF">GCM10011581_42830</name>
</gene>
<evidence type="ECO:0000256" key="4">
    <source>
        <dbReference type="ARBA" id="ARBA00023163"/>
    </source>
</evidence>
<evidence type="ECO:0000313" key="6">
    <source>
        <dbReference type="EMBL" id="GAA0509914.1"/>
    </source>
</evidence>
<dbReference type="GO" id="GO:0032993">
    <property type="term" value="C:protein-DNA complex"/>
    <property type="evidence" value="ECO:0007669"/>
    <property type="project" value="TreeGrafter"/>
</dbReference>
<evidence type="ECO:0000313" key="7">
    <source>
        <dbReference type="EMBL" id="GGJ01089.1"/>
    </source>
</evidence>
<comment type="caution">
    <text evidence="7">The sequence shown here is derived from an EMBL/GenBank/DDBJ whole genome shotgun (WGS) entry which is preliminary data.</text>
</comment>
<proteinExistence type="inferred from homology"/>